<organism evidence="6 7">
    <name type="scientific">Mytilus edulis</name>
    <name type="common">Blue mussel</name>
    <dbReference type="NCBI Taxonomy" id="6550"/>
    <lineage>
        <taxon>Eukaryota</taxon>
        <taxon>Metazoa</taxon>
        <taxon>Spiralia</taxon>
        <taxon>Lophotrochozoa</taxon>
        <taxon>Mollusca</taxon>
        <taxon>Bivalvia</taxon>
        <taxon>Autobranchia</taxon>
        <taxon>Pteriomorphia</taxon>
        <taxon>Mytilida</taxon>
        <taxon>Mytiloidea</taxon>
        <taxon>Mytilidae</taxon>
        <taxon>Mytilinae</taxon>
        <taxon>Mytilus</taxon>
    </lineage>
</organism>
<proteinExistence type="inferred from homology"/>
<feature type="repeat" description="Filamin" evidence="4">
    <location>
        <begin position="989"/>
        <end position="1085"/>
    </location>
</feature>
<feature type="domain" description="Calponin-homology (CH)" evidence="5">
    <location>
        <begin position="231"/>
        <end position="331"/>
    </location>
</feature>
<feature type="repeat" description="Filamin" evidence="4">
    <location>
        <begin position="696"/>
        <end position="797"/>
    </location>
</feature>
<dbReference type="CDD" id="cd21185">
    <property type="entry name" value="CH_jitterbug-like_rpt3"/>
    <property type="match status" value="1"/>
</dbReference>
<dbReference type="Gene3D" id="1.10.418.10">
    <property type="entry name" value="Calponin-like domain"/>
    <property type="match status" value="3"/>
</dbReference>
<dbReference type="SMART" id="SM00557">
    <property type="entry name" value="IG_FLMN"/>
    <property type="match status" value="8"/>
</dbReference>
<evidence type="ECO:0000256" key="2">
    <source>
        <dbReference type="ARBA" id="ARBA00022737"/>
    </source>
</evidence>
<reference evidence="6" key="1">
    <citation type="submission" date="2021-03" db="EMBL/GenBank/DDBJ databases">
        <authorList>
            <person name="Bekaert M."/>
        </authorList>
    </citation>
    <scope>NUCLEOTIDE SEQUENCE</scope>
</reference>
<evidence type="ECO:0000256" key="1">
    <source>
        <dbReference type="ARBA" id="ARBA00009238"/>
    </source>
</evidence>
<evidence type="ECO:0000313" key="6">
    <source>
        <dbReference type="EMBL" id="CAG2251863.1"/>
    </source>
</evidence>
<feature type="repeat" description="Filamin" evidence="4">
    <location>
        <begin position="895"/>
        <end position="988"/>
    </location>
</feature>
<dbReference type="OrthoDB" id="18740at2759"/>
<feature type="repeat" description="Filamin" evidence="4">
    <location>
        <begin position="527"/>
        <end position="608"/>
    </location>
</feature>
<dbReference type="SUPFAM" id="SSF47576">
    <property type="entry name" value="Calponin-homology domain, CH-domain"/>
    <property type="match status" value="2"/>
</dbReference>
<dbReference type="Pfam" id="PF00307">
    <property type="entry name" value="CH"/>
    <property type="match status" value="3"/>
</dbReference>
<dbReference type="Pfam" id="PF00630">
    <property type="entry name" value="Filamin"/>
    <property type="match status" value="6"/>
</dbReference>
<dbReference type="InterPro" id="IPR001298">
    <property type="entry name" value="Filamin/ABP280_rpt"/>
</dbReference>
<keyword evidence="7" id="KW-1185">Reference proteome</keyword>
<protein>
    <submittedName>
        <fullName evidence="6">FLNA</fullName>
    </submittedName>
</protein>
<keyword evidence="3" id="KW-0009">Actin-binding</keyword>
<feature type="domain" description="Calponin-homology (CH)" evidence="5">
    <location>
        <begin position="127"/>
        <end position="230"/>
    </location>
</feature>
<dbReference type="InterPro" id="IPR017868">
    <property type="entry name" value="Filamin/ABP280_repeat-like"/>
</dbReference>
<feature type="repeat" description="Filamin" evidence="4">
    <location>
        <begin position="801"/>
        <end position="894"/>
    </location>
</feature>
<keyword evidence="2" id="KW-0677">Repeat</keyword>
<dbReference type="CDD" id="cd21227">
    <property type="entry name" value="CH_jitterbug-like_rpt1"/>
    <property type="match status" value="1"/>
</dbReference>
<evidence type="ECO:0000256" key="4">
    <source>
        <dbReference type="PROSITE-ProRule" id="PRU00087"/>
    </source>
</evidence>
<dbReference type="PANTHER" id="PTHR38537">
    <property type="entry name" value="JITTERBUG, ISOFORM N"/>
    <property type="match status" value="1"/>
</dbReference>
<name>A0A8S3VDG6_MYTED</name>
<dbReference type="AlphaFoldDB" id="A0A8S3VDG6"/>
<feature type="domain" description="Calponin-homology (CH)" evidence="5">
    <location>
        <begin position="14"/>
        <end position="119"/>
    </location>
</feature>
<dbReference type="Gene3D" id="2.60.40.10">
    <property type="entry name" value="Immunoglobulins"/>
    <property type="match status" value="8"/>
</dbReference>
<dbReference type="PROSITE" id="PS00019">
    <property type="entry name" value="ACTININ_1"/>
    <property type="match status" value="1"/>
</dbReference>
<comment type="caution">
    <text evidence="6">The sequence shown here is derived from an EMBL/GenBank/DDBJ whole genome shotgun (WGS) entry which is preliminary data.</text>
</comment>
<feature type="repeat" description="Filamin" evidence="4">
    <location>
        <begin position="370"/>
        <end position="425"/>
    </location>
</feature>
<dbReference type="FunFam" id="2.60.40.10:FF:001145">
    <property type="entry name" value="Jitterbug, isoform I"/>
    <property type="match status" value="1"/>
</dbReference>
<sequence>MSSNTNDRETKWIEIQKNTFTNWVNEELRVSNRSVSDLGTDFCDGVNLVALVESLQLKKIGKVYAKPTTRIQMIQNVAIACKAITEDNIKLVNIGNEDIVNGNLKLILGLTWHLVMRYQISTRKTKSPPKQLMMNWFRVSIPGVRVNNFTTDWNDGIALHALIDNLKPGISPQWRQLNKQNKVENCRDAMVLAKDHLNIPRVISPEDFANPALDELSAMTYLSYFVKPNSPGYYATLNWVCKQLKTTTISNLTTDWNDGYNLCAIVASQGGHIEGWPNLDRKDHVSNCQKAIDGGKDLGVEPLLTAEEIADPKVDHLSLMTYISRFQHLVPKKKDEEKIGIKADLNNIRTGVQALITLLYHEKDLKKEFLQVDIAGPSSEQINCDTAWKEKYAECKFVPKEAGEYNVNITYNNKKLVGCPLVFTVKQDLSAVRFITPTESRCRVGSQNSLQVDSADKIVGVLTIEIHNPNGDIKTMECQEEDGIYRTVFQPKNVGEWKIHGYIDGEEISNSPVVFVAHDPQKAWLTGPSKGVAGEHANFLVNCSEAGEGTVTADVRHVGKEVKCEVKSDEEENDSYQIIFKPSDSGTYFVYVKFNGQEIAGSPKSLDVVDPGQITVLGEGIVRGLKGKECKFQVNSGDIGGNISVLVERNGKEIDTRWREISSTALEFSYLPERAGIYKIKVMWNEREILGSPFHTKITDRSRVSLMDDLTELMDENGHLALVCNQETRLHYDITDAGPGSFNAEVLSPSGKLKVNLRKPDTDQIEVAFIAKEEGDHYIHLYWSDIPLDSSPIIAYCPGPILSVDHSKVILTGSGLREARAAVPAEFLINGKKAGPGVPKVIAKGVKMDPSVSIKPLKYDRYQCSYTAPFPGAYLIYVYWSEHLIGGTPYKISATMKGAGSKVKVSGQGLKGGYVGQELKVTVDTEEAGNGELTASCQGQVHTARCDVIDQRNGHYLIRFFPTEAAYHTLTIKYDHENVPGSPFKIPIGEPPDPRKVHVYGPGIEDGILHSYQSRFLVETSGAGAGQLAVRIKGPRGAFKVDMEREEHNDRTILCQYDPQEPGAYVITVKWSGHNVRGSPFSVHIFESKEELISFIKKEKGLNINPRAMETPWREEI</sequence>
<evidence type="ECO:0000259" key="5">
    <source>
        <dbReference type="PROSITE" id="PS50021"/>
    </source>
</evidence>
<feature type="repeat" description="Filamin" evidence="4">
    <location>
        <begin position="424"/>
        <end position="517"/>
    </location>
</feature>
<evidence type="ECO:0000313" key="7">
    <source>
        <dbReference type="Proteomes" id="UP000683360"/>
    </source>
</evidence>
<comment type="similarity">
    <text evidence="1">Belongs to the filamin family.</text>
</comment>
<dbReference type="InterPro" id="IPR001715">
    <property type="entry name" value="CH_dom"/>
</dbReference>
<dbReference type="Proteomes" id="UP000683360">
    <property type="component" value="Unassembled WGS sequence"/>
</dbReference>
<dbReference type="SMART" id="SM00033">
    <property type="entry name" value="CH"/>
    <property type="match status" value="3"/>
</dbReference>
<dbReference type="PROSITE" id="PS50021">
    <property type="entry name" value="CH"/>
    <property type="match status" value="3"/>
</dbReference>
<dbReference type="InterPro" id="IPR014756">
    <property type="entry name" value="Ig_E-set"/>
</dbReference>
<evidence type="ECO:0000256" key="3">
    <source>
        <dbReference type="ARBA" id="ARBA00023203"/>
    </source>
</evidence>
<gene>
    <name evidence="6" type="ORF">MEDL_63520</name>
</gene>
<feature type="repeat" description="Filamin" evidence="4">
    <location>
        <begin position="606"/>
        <end position="698"/>
    </location>
</feature>
<dbReference type="EMBL" id="CAJPWZ010003102">
    <property type="protein sequence ID" value="CAG2251863.1"/>
    <property type="molecule type" value="Genomic_DNA"/>
</dbReference>
<dbReference type="PROSITE" id="PS50194">
    <property type="entry name" value="FILAMIN_REPEAT"/>
    <property type="match status" value="8"/>
</dbReference>
<dbReference type="GO" id="GO:0051015">
    <property type="term" value="F:actin filament binding"/>
    <property type="evidence" value="ECO:0007669"/>
    <property type="project" value="InterPro"/>
</dbReference>
<dbReference type="InterPro" id="IPR001589">
    <property type="entry name" value="Actinin_actin-bd_CS"/>
</dbReference>
<dbReference type="InterPro" id="IPR013783">
    <property type="entry name" value="Ig-like_fold"/>
</dbReference>
<accession>A0A8S3VDG6</accession>
<dbReference type="PANTHER" id="PTHR38537:SF16">
    <property type="entry name" value="CALPONIN-HOMOLOGY (CH) DOMAIN-CONTAINING PROTEIN"/>
    <property type="match status" value="1"/>
</dbReference>
<dbReference type="GO" id="GO:0030036">
    <property type="term" value="P:actin cytoskeleton organization"/>
    <property type="evidence" value="ECO:0007669"/>
    <property type="project" value="InterPro"/>
</dbReference>
<dbReference type="SUPFAM" id="SSF81296">
    <property type="entry name" value="E set domains"/>
    <property type="match status" value="8"/>
</dbReference>
<dbReference type="InterPro" id="IPR044801">
    <property type="entry name" value="Filamin"/>
</dbReference>
<dbReference type="InterPro" id="IPR036872">
    <property type="entry name" value="CH_dom_sf"/>
</dbReference>